<evidence type="ECO:0000256" key="7">
    <source>
        <dbReference type="ARBA" id="ARBA00023136"/>
    </source>
</evidence>
<protein>
    <recommendedName>
        <fullName evidence="8">Ion-translocating oxidoreductase complex subunit A</fullName>
        <ecNumber evidence="8">7.-.-.-</ecNumber>
    </recommendedName>
    <alternativeName>
        <fullName evidence="8">Rnf electron transport complex subunit A</fullName>
    </alternativeName>
</protein>
<dbReference type="Pfam" id="PF02508">
    <property type="entry name" value="Rnf-Nqr"/>
    <property type="match status" value="1"/>
</dbReference>
<organism evidence="9 10">
    <name type="scientific">Desulfopila aestuarii DSM 18488</name>
    <dbReference type="NCBI Taxonomy" id="1121416"/>
    <lineage>
        <taxon>Bacteria</taxon>
        <taxon>Pseudomonadati</taxon>
        <taxon>Thermodesulfobacteriota</taxon>
        <taxon>Desulfobulbia</taxon>
        <taxon>Desulfobulbales</taxon>
        <taxon>Desulfocapsaceae</taxon>
        <taxon>Desulfopila</taxon>
    </lineage>
</organism>
<comment type="subunit">
    <text evidence="8">The complex is composed of six subunits: RnfA, RnfB, RnfC, RnfD, RnfE and RnfG.</text>
</comment>
<feature type="transmembrane region" description="Helical" evidence="8">
    <location>
        <begin position="103"/>
        <end position="122"/>
    </location>
</feature>
<dbReference type="InterPro" id="IPR003667">
    <property type="entry name" value="NqrDE/RnfAE"/>
</dbReference>
<proteinExistence type="inferred from homology"/>
<dbReference type="NCBIfam" id="TIGR01943">
    <property type="entry name" value="rnfA"/>
    <property type="match status" value="1"/>
</dbReference>
<evidence type="ECO:0000256" key="4">
    <source>
        <dbReference type="ARBA" id="ARBA00022967"/>
    </source>
</evidence>
<dbReference type="HAMAP" id="MF_00459">
    <property type="entry name" value="RsxA_RnfA"/>
    <property type="match status" value="1"/>
</dbReference>
<gene>
    <name evidence="8" type="primary">rnfA</name>
    <name evidence="9" type="ORF">SAMN02745220_02016</name>
</gene>
<dbReference type="AlphaFoldDB" id="A0A1M7Y652"/>
<keyword evidence="2 8" id="KW-0813">Transport</keyword>
<comment type="similarity">
    <text evidence="8">Belongs to the NqrDE/RnfAE family.</text>
</comment>
<dbReference type="EC" id="7.-.-.-" evidence="8"/>
<evidence type="ECO:0000256" key="8">
    <source>
        <dbReference type="HAMAP-Rule" id="MF_00459"/>
    </source>
</evidence>
<evidence type="ECO:0000256" key="3">
    <source>
        <dbReference type="ARBA" id="ARBA00022692"/>
    </source>
</evidence>
<comment type="subcellular location">
    <subcellularLocation>
        <location evidence="8">Cell membrane</location>
        <topology evidence="8">Multi-pass membrane protein</topology>
    </subcellularLocation>
    <subcellularLocation>
        <location evidence="1">Endomembrane system</location>
        <topology evidence="1">Multi-pass membrane protein</topology>
    </subcellularLocation>
</comment>
<dbReference type="GO" id="GO:0022900">
    <property type="term" value="P:electron transport chain"/>
    <property type="evidence" value="ECO:0007669"/>
    <property type="project" value="UniProtKB-UniRule"/>
</dbReference>
<comment type="function">
    <text evidence="8">Part of a membrane-bound complex that couples electron transfer with translocation of ions across the membrane.</text>
</comment>
<keyword evidence="3 8" id="KW-0812">Transmembrane</keyword>
<dbReference type="STRING" id="1121416.SAMN02745220_02016"/>
<sequence>MDLFFLAISATFVNNILLAQYLGNCPFLGVSKKLETAIGMAAAILFVTSLASLFTWSVFTFVLKPYGLQFLQTLTFILIIASLVQLVEIILKKKSRTLYNALGVYLPLITTNCAVMGVALLIAKKELPFSEMMVFSSFSAIGYGLALILFAGIRERLLISAVPKSMQGTSIALVTAGIMALAFMGFKGMAS</sequence>
<feature type="transmembrane region" description="Helical" evidence="8">
    <location>
        <begin position="165"/>
        <end position="186"/>
    </location>
</feature>
<comment type="caution">
    <text evidence="8">Lacks conserved residue(s) required for the propagation of feature annotation.</text>
</comment>
<dbReference type="PANTHER" id="PTHR30335">
    <property type="entry name" value="INTEGRAL MEMBRANE PROTEIN OF SOXR-REDUCING COMPLEX"/>
    <property type="match status" value="1"/>
</dbReference>
<evidence type="ECO:0000256" key="2">
    <source>
        <dbReference type="ARBA" id="ARBA00022448"/>
    </source>
</evidence>
<dbReference type="GO" id="GO:0005886">
    <property type="term" value="C:plasma membrane"/>
    <property type="evidence" value="ECO:0007669"/>
    <property type="project" value="UniProtKB-SubCell"/>
</dbReference>
<evidence type="ECO:0000313" key="10">
    <source>
        <dbReference type="Proteomes" id="UP000184603"/>
    </source>
</evidence>
<keyword evidence="7 8" id="KW-0472">Membrane</keyword>
<keyword evidence="5 8" id="KW-0249">Electron transport</keyword>
<name>A0A1M7Y652_9BACT</name>
<evidence type="ECO:0000313" key="9">
    <source>
        <dbReference type="EMBL" id="SHO47873.1"/>
    </source>
</evidence>
<keyword evidence="6 8" id="KW-1133">Transmembrane helix</keyword>
<dbReference type="Proteomes" id="UP000184603">
    <property type="component" value="Unassembled WGS sequence"/>
</dbReference>
<keyword evidence="10" id="KW-1185">Reference proteome</keyword>
<evidence type="ECO:0000256" key="6">
    <source>
        <dbReference type="ARBA" id="ARBA00022989"/>
    </source>
</evidence>
<dbReference type="InterPro" id="IPR011293">
    <property type="entry name" value="Ion_transpt_RnfA/RsxA"/>
</dbReference>
<feature type="transmembrane region" description="Helical" evidence="8">
    <location>
        <begin position="134"/>
        <end position="153"/>
    </location>
</feature>
<feature type="transmembrane region" description="Helical" evidence="8">
    <location>
        <begin position="38"/>
        <end position="63"/>
    </location>
</feature>
<dbReference type="PANTHER" id="PTHR30335:SF0">
    <property type="entry name" value="ION-TRANSLOCATING OXIDOREDUCTASE COMPLEX SUBUNIT A"/>
    <property type="match status" value="1"/>
</dbReference>
<keyword evidence="8" id="KW-1003">Cell membrane</keyword>
<dbReference type="InterPro" id="IPR050133">
    <property type="entry name" value="NqrDE/RnfAE_oxidrdctase"/>
</dbReference>
<dbReference type="PIRSF" id="PIRSF006102">
    <property type="entry name" value="NQR_DE"/>
    <property type="match status" value="1"/>
</dbReference>
<dbReference type="GO" id="GO:0012505">
    <property type="term" value="C:endomembrane system"/>
    <property type="evidence" value="ECO:0007669"/>
    <property type="project" value="UniProtKB-SubCell"/>
</dbReference>
<keyword evidence="4 8" id="KW-1278">Translocase</keyword>
<evidence type="ECO:0000256" key="5">
    <source>
        <dbReference type="ARBA" id="ARBA00022982"/>
    </source>
</evidence>
<dbReference type="RefSeq" id="WP_073613319.1">
    <property type="nucleotide sequence ID" value="NZ_FRFE01000008.1"/>
</dbReference>
<feature type="transmembrane region" description="Helical" evidence="8">
    <location>
        <begin position="70"/>
        <end position="91"/>
    </location>
</feature>
<evidence type="ECO:0000256" key="1">
    <source>
        <dbReference type="ARBA" id="ARBA00004127"/>
    </source>
</evidence>
<dbReference type="OrthoDB" id="9803631at2"/>
<accession>A0A1M7Y652</accession>
<reference evidence="9 10" key="1">
    <citation type="submission" date="2016-12" db="EMBL/GenBank/DDBJ databases">
        <authorList>
            <person name="Song W.-J."/>
            <person name="Kurnit D.M."/>
        </authorList>
    </citation>
    <scope>NUCLEOTIDE SEQUENCE [LARGE SCALE GENOMIC DNA]</scope>
    <source>
        <strain evidence="9 10">DSM 18488</strain>
    </source>
</reference>
<dbReference type="EMBL" id="FRFE01000008">
    <property type="protein sequence ID" value="SHO47873.1"/>
    <property type="molecule type" value="Genomic_DNA"/>
</dbReference>